<evidence type="ECO:0000256" key="2">
    <source>
        <dbReference type="ARBA" id="ARBA00022692"/>
    </source>
</evidence>
<protein>
    <submittedName>
        <fullName evidence="7">Inner membrane protein YbbJ</fullName>
    </submittedName>
</protein>
<evidence type="ECO:0000256" key="5">
    <source>
        <dbReference type="SAM" id="Phobius"/>
    </source>
</evidence>
<dbReference type="InterPro" id="IPR002810">
    <property type="entry name" value="NfeD-like_C"/>
</dbReference>
<evidence type="ECO:0000256" key="1">
    <source>
        <dbReference type="ARBA" id="ARBA00004141"/>
    </source>
</evidence>
<sequence>MTGTLLGGIGPTWAWIILGLVLMGLELVASGIFLLWLGLAAVLTGLVVAVVAMSWPLQILLFSGLAVALVLVASRRARSPDATVNRGARGLIGREFVLDEPIVAGAGRLRFDDTIWRVAGPDAPAGRRVRVTGVEGTVLRVEMVT</sequence>
<evidence type="ECO:0000256" key="4">
    <source>
        <dbReference type="ARBA" id="ARBA00023136"/>
    </source>
</evidence>
<dbReference type="PANTHER" id="PTHR33507:SF3">
    <property type="entry name" value="INNER MEMBRANE PROTEIN YBBJ"/>
    <property type="match status" value="1"/>
</dbReference>
<accession>A0ABQ4RSU0</accession>
<dbReference type="RefSeq" id="WP_238243042.1">
    <property type="nucleotide sequence ID" value="NZ_BPQP01000016.1"/>
</dbReference>
<organism evidence="7 8">
    <name type="scientific">Methylobacterium iners</name>
    <dbReference type="NCBI Taxonomy" id="418707"/>
    <lineage>
        <taxon>Bacteria</taxon>
        <taxon>Pseudomonadati</taxon>
        <taxon>Pseudomonadota</taxon>
        <taxon>Alphaproteobacteria</taxon>
        <taxon>Hyphomicrobiales</taxon>
        <taxon>Methylobacteriaceae</taxon>
        <taxon>Methylobacterium</taxon>
    </lineage>
</organism>
<evidence type="ECO:0000256" key="3">
    <source>
        <dbReference type="ARBA" id="ARBA00022989"/>
    </source>
</evidence>
<dbReference type="Gene3D" id="2.40.50.140">
    <property type="entry name" value="Nucleic acid-binding proteins"/>
    <property type="match status" value="1"/>
</dbReference>
<dbReference type="EMBL" id="BPQP01000016">
    <property type="protein sequence ID" value="GJD93851.1"/>
    <property type="molecule type" value="Genomic_DNA"/>
</dbReference>
<feature type="transmembrane region" description="Helical" evidence="5">
    <location>
        <begin position="57"/>
        <end position="74"/>
    </location>
</feature>
<keyword evidence="3 5" id="KW-1133">Transmembrane helix</keyword>
<feature type="domain" description="NfeD-like C-terminal" evidence="6">
    <location>
        <begin position="90"/>
        <end position="142"/>
    </location>
</feature>
<name>A0ABQ4RSU0_9HYPH</name>
<reference evidence="7" key="1">
    <citation type="journal article" date="2021" name="Front. Microbiol.">
        <title>Comprehensive Comparative Genomics and Phenotyping of Methylobacterium Species.</title>
        <authorList>
            <person name="Alessa O."/>
            <person name="Ogura Y."/>
            <person name="Fujitani Y."/>
            <person name="Takami H."/>
            <person name="Hayashi T."/>
            <person name="Sahin N."/>
            <person name="Tani A."/>
        </authorList>
    </citation>
    <scope>NUCLEOTIDE SEQUENCE</scope>
    <source>
        <strain evidence="7">DSM 19015</strain>
    </source>
</reference>
<dbReference type="Pfam" id="PF01957">
    <property type="entry name" value="NfeD"/>
    <property type="match status" value="1"/>
</dbReference>
<comment type="caution">
    <text evidence="7">The sequence shown here is derived from an EMBL/GenBank/DDBJ whole genome shotgun (WGS) entry which is preliminary data.</text>
</comment>
<keyword evidence="8" id="KW-1185">Reference proteome</keyword>
<dbReference type="Proteomes" id="UP001055125">
    <property type="component" value="Unassembled WGS sequence"/>
</dbReference>
<keyword evidence="4 5" id="KW-0472">Membrane</keyword>
<evidence type="ECO:0000259" key="6">
    <source>
        <dbReference type="Pfam" id="PF01957"/>
    </source>
</evidence>
<comment type="subcellular location">
    <subcellularLocation>
        <location evidence="1">Membrane</location>
        <topology evidence="1">Multi-pass membrane protein</topology>
    </subcellularLocation>
</comment>
<gene>
    <name evidence="7" type="primary">ybbJ</name>
    <name evidence="7" type="ORF">OCOJLMKI_1049</name>
</gene>
<proteinExistence type="predicted"/>
<feature type="transmembrane region" description="Helical" evidence="5">
    <location>
        <begin position="6"/>
        <end position="25"/>
    </location>
</feature>
<evidence type="ECO:0000313" key="7">
    <source>
        <dbReference type="EMBL" id="GJD93851.1"/>
    </source>
</evidence>
<keyword evidence="2 5" id="KW-0812">Transmembrane</keyword>
<dbReference type="InterPro" id="IPR052165">
    <property type="entry name" value="Membrane_assoc_protease"/>
</dbReference>
<reference evidence="7" key="2">
    <citation type="submission" date="2021-08" db="EMBL/GenBank/DDBJ databases">
        <authorList>
            <person name="Tani A."/>
            <person name="Ola A."/>
            <person name="Ogura Y."/>
            <person name="Katsura K."/>
            <person name="Hayashi T."/>
        </authorList>
    </citation>
    <scope>NUCLEOTIDE SEQUENCE</scope>
    <source>
        <strain evidence="7">DSM 19015</strain>
    </source>
</reference>
<dbReference type="InterPro" id="IPR012340">
    <property type="entry name" value="NA-bd_OB-fold"/>
</dbReference>
<dbReference type="PANTHER" id="PTHR33507">
    <property type="entry name" value="INNER MEMBRANE PROTEIN YBBJ"/>
    <property type="match status" value="1"/>
</dbReference>
<evidence type="ECO:0000313" key="8">
    <source>
        <dbReference type="Proteomes" id="UP001055125"/>
    </source>
</evidence>